<gene>
    <name evidence="2" type="ORF">E2C01_025209</name>
</gene>
<feature type="region of interest" description="Disordered" evidence="1">
    <location>
        <begin position="48"/>
        <end position="88"/>
    </location>
</feature>
<sequence>MSSIRPYPLLPWLPFFPFFSPLSRGVGVVWACGSASLKVIDSLATTARQEKRQLRPRPPHPYHHDDHYYHQDLLPPPPPPPPVPTTDR</sequence>
<organism evidence="2 3">
    <name type="scientific">Portunus trituberculatus</name>
    <name type="common">Swimming crab</name>
    <name type="synonym">Neptunus trituberculatus</name>
    <dbReference type="NCBI Taxonomy" id="210409"/>
    <lineage>
        <taxon>Eukaryota</taxon>
        <taxon>Metazoa</taxon>
        <taxon>Ecdysozoa</taxon>
        <taxon>Arthropoda</taxon>
        <taxon>Crustacea</taxon>
        <taxon>Multicrustacea</taxon>
        <taxon>Malacostraca</taxon>
        <taxon>Eumalacostraca</taxon>
        <taxon>Eucarida</taxon>
        <taxon>Decapoda</taxon>
        <taxon>Pleocyemata</taxon>
        <taxon>Brachyura</taxon>
        <taxon>Eubrachyura</taxon>
        <taxon>Portunoidea</taxon>
        <taxon>Portunidae</taxon>
        <taxon>Portuninae</taxon>
        <taxon>Portunus</taxon>
    </lineage>
</organism>
<dbReference type="AlphaFoldDB" id="A0A5B7EF48"/>
<accession>A0A5B7EF48</accession>
<dbReference type="Proteomes" id="UP000324222">
    <property type="component" value="Unassembled WGS sequence"/>
</dbReference>
<comment type="caution">
    <text evidence="2">The sequence shown here is derived from an EMBL/GenBank/DDBJ whole genome shotgun (WGS) entry which is preliminary data.</text>
</comment>
<keyword evidence="3" id="KW-1185">Reference proteome</keyword>
<evidence type="ECO:0000313" key="2">
    <source>
        <dbReference type="EMBL" id="MPC31909.1"/>
    </source>
</evidence>
<evidence type="ECO:0000313" key="3">
    <source>
        <dbReference type="Proteomes" id="UP000324222"/>
    </source>
</evidence>
<dbReference type="EMBL" id="VSRR010002528">
    <property type="protein sequence ID" value="MPC31909.1"/>
    <property type="molecule type" value="Genomic_DNA"/>
</dbReference>
<name>A0A5B7EF48_PORTR</name>
<evidence type="ECO:0000256" key="1">
    <source>
        <dbReference type="SAM" id="MobiDB-lite"/>
    </source>
</evidence>
<proteinExistence type="predicted"/>
<protein>
    <submittedName>
        <fullName evidence="2">Uncharacterized protein</fullName>
    </submittedName>
</protein>
<reference evidence="2 3" key="1">
    <citation type="submission" date="2019-05" db="EMBL/GenBank/DDBJ databases">
        <title>Another draft genome of Portunus trituberculatus and its Hox gene families provides insights of decapod evolution.</title>
        <authorList>
            <person name="Jeong J.-H."/>
            <person name="Song I."/>
            <person name="Kim S."/>
            <person name="Choi T."/>
            <person name="Kim D."/>
            <person name="Ryu S."/>
            <person name="Kim W."/>
        </authorList>
    </citation>
    <scope>NUCLEOTIDE SEQUENCE [LARGE SCALE GENOMIC DNA]</scope>
    <source>
        <tissue evidence="2">Muscle</tissue>
    </source>
</reference>
<feature type="compositionally biased region" description="Pro residues" evidence="1">
    <location>
        <begin position="74"/>
        <end position="88"/>
    </location>
</feature>